<name>A0AAD8EKC0_DIPPU</name>
<dbReference type="InterPro" id="IPR057739">
    <property type="entry name" value="Glyco_hydro_29_N"/>
</dbReference>
<evidence type="ECO:0000313" key="15">
    <source>
        <dbReference type="Proteomes" id="UP001233999"/>
    </source>
</evidence>
<keyword evidence="7" id="KW-0378">Hydrolase</keyword>
<evidence type="ECO:0000256" key="7">
    <source>
        <dbReference type="ARBA" id="ARBA00022801"/>
    </source>
</evidence>
<keyword evidence="15" id="KW-1185">Reference proteome</keyword>
<dbReference type="Proteomes" id="UP001233999">
    <property type="component" value="Unassembled WGS sequence"/>
</dbReference>
<feature type="domain" description="Glycoside hydrolase family 29 N-terminal" evidence="12">
    <location>
        <begin position="528"/>
        <end position="859"/>
    </location>
</feature>
<dbReference type="PANTHER" id="PTHR10030">
    <property type="entry name" value="ALPHA-L-FUCOSIDASE"/>
    <property type="match status" value="1"/>
</dbReference>
<evidence type="ECO:0000256" key="2">
    <source>
        <dbReference type="ARBA" id="ARBA00000419"/>
    </source>
</evidence>
<dbReference type="InterPro" id="IPR013780">
    <property type="entry name" value="Glyco_hydro_b"/>
</dbReference>
<evidence type="ECO:0000256" key="10">
    <source>
        <dbReference type="ARBA" id="ARBA00074133"/>
    </source>
</evidence>
<evidence type="ECO:0000256" key="3">
    <source>
        <dbReference type="ARBA" id="ARBA00004071"/>
    </source>
</evidence>
<dbReference type="SMART" id="SM00812">
    <property type="entry name" value="Alpha_L_fucos"/>
    <property type="match status" value="3"/>
</dbReference>
<dbReference type="FunFam" id="3.20.20.80:FF:000027">
    <property type="entry name" value="Alpha-L-fucosidase"/>
    <property type="match status" value="2"/>
</dbReference>
<dbReference type="InterPro" id="IPR017853">
    <property type="entry name" value="GH"/>
</dbReference>
<evidence type="ECO:0000259" key="13">
    <source>
        <dbReference type="Pfam" id="PF16757"/>
    </source>
</evidence>
<evidence type="ECO:0000256" key="9">
    <source>
        <dbReference type="ARBA" id="ARBA00023295"/>
    </source>
</evidence>
<keyword evidence="9" id="KW-0326">Glycosidase</keyword>
<dbReference type="InterPro" id="IPR016286">
    <property type="entry name" value="FUC_metazoa-typ"/>
</dbReference>
<comment type="catalytic activity">
    <reaction evidence="2">
        <text>a neolactoside IV(2)-alpha-Fuc-nLc4Cer(d18:0) + H2O = a neolactoside nLc4Cer(d18:0) + L-fucose</text>
        <dbReference type="Rhea" id="RHEA:49308"/>
        <dbReference type="ChEBI" id="CHEBI:2181"/>
        <dbReference type="ChEBI" id="CHEBI:15377"/>
        <dbReference type="ChEBI" id="CHEBI:91119"/>
        <dbReference type="ChEBI" id="CHEBI:91121"/>
    </reaction>
    <physiologicalReaction direction="left-to-right" evidence="2">
        <dbReference type="Rhea" id="RHEA:49309"/>
    </physiologicalReaction>
</comment>
<dbReference type="PRINTS" id="PR00741">
    <property type="entry name" value="GLHYDRLASE29"/>
</dbReference>
<comment type="similarity">
    <text evidence="4">Belongs to the glycosyl hydrolase 29 family.</text>
</comment>
<evidence type="ECO:0000256" key="5">
    <source>
        <dbReference type="ARBA" id="ARBA00012662"/>
    </source>
</evidence>
<comment type="function">
    <text evidence="3">Alpha-L-fucosidase is responsible for hydrolyzing the alpha-1,6-linked fucose joined to the reducing-end N-acetylglucosamine of the carbohydrate moieties of glycoproteins.</text>
</comment>
<evidence type="ECO:0000256" key="6">
    <source>
        <dbReference type="ARBA" id="ARBA00022729"/>
    </source>
</evidence>
<dbReference type="SUPFAM" id="SSF51445">
    <property type="entry name" value="(Trans)glycosidases"/>
    <property type="match status" value="3"/>
</dbReference>
<dbReference type="EMBL" id="JASPKZ010003812">
    <property type="protein sequence ID" value="KAJ9592722.1"/>
    <property type="molecule type" value="Genomic_DNA"/>
</dbReference>
<dbReference type="GO" id="GO:0016139">
    <property type="term" value="P:glycoside catabolic process"/>
    <property type="evidence" value="ECO:0007669"/>
    <property type="project" value="TreeGrafter"/>
</dbReference>
<reference evidence="14" key="2">
    <citation type="submission" date="2023-05" db="EMBL/GenBank/DDBJ databases">
        <authorList>
            <person name="Fouks B."/>
        </authorList>
    </citation>
    <scope>NUCLEOTIDE SEQUENCE</scope>
    <source>
        <strain evidence="14">Stay&amp;Tobe</strain>
        <tissue evidence="14">Testes</tissue>
    </source>
</reference>
<dbReference type="Gene3D" id="3.20.20.80">
    <property type="entry name" value="Glycosidases"/>
    <property type="match status" value="3"/>
</dbReference>
<dbReference type="InterPro" id="IPR000933">
    <property type="entry name" value="Glyco_hydro_29"/>
</dbReference>
<evidence type="ECO:0000256" key="11">
    <source>
        <dbReference type="ARBA" id="ARBA00081661"/>
    </source>
</evidence>
<feature type="non-terminal residue" evidence="14">
    <location>
        <position position="1"/>
    </location>
</feature>
<evidence type="ECO:0000256" key="1">
    <source>
        <dbReference type="ARBA" id="ARBA00000321"/>
    </source>
</evidence>
<comment type="catalytic activity">
    <reaction evidence="1">
        <text>a neolactoside IV(2)-alpha-Fuc-nLc4Cer(d18:1(4E)) + H2O = a neolactoside nLc4Cer(d18:1(4E)) + L-fucose</text>
        <dbReference type="Rhea" id="RHEA:48224"/>
        <dbReference type="ChEBI" id="CHEBI:2181"/>
        <dbReference type="ChEBI" id="CHEBI:15377"/>
        <dbReference type="ChEBI" id="CHEBI:17006"/>
        <dbReference type="ChEBI" id="CHEBI:28691"/>
    </reaction>
    <physiologicalReaction direction="left-to-right" evidence="1">
        <dbReference type="Rhea" id="RHEA:48225"/>
    </physiologicalReaction>
</comment>
<evidence type="ECO:0000313" key="14">
    <source>
        <dbReference type="EMBL" id="KAJ9592722.1"/>
    </source>
</evidence>
<evidence type="ECO:0000259" key="12">
    <source>
        <dbReference type="Pfam" id="PF01120"/>
    </source>
</evidence>
<feature type="domain" description="Glycoside hydrolase family 29 N-terminal" evidence="12">
    <location>
        <begin position="1031"/>
        <end position="1286"/>
    </location>
</feature>
<dbReference type="InterPro" id="IPR031919">
    <property type="entry name" value="Fucosidase_C"/>
</dbReference>
<keyword evidence="6" id="KW-0732">Signal</keyword>
<keyword evidence="8" id="KW-0325">Glycoprotein</keyword>
<dbReference type="Gene3D" id="2.60.40.1180">
    <property type="entry name" value="Golgi alpha-mannosidase II"/>
    <property type="match status" value="2"/>
</dbReference>
<protein>
    <recommendedName>
        <fullName evidence="10">Putative alpha-L-fucosidase</fullName>
        <ecNumber evidence="5">3.2.1.51</ecNumber>
    </recommendedName>
    <alternativeName>
        <fullName evidence="11">Alpha-L-fucoside fucohydrolase</fullName>
    </alternativeName>
</protein>
<reference evidence="14" key="1">
    <citation type="journal article" date="2023" name="IScience">
        <title>Live-bearing cockroach genome reveals convergent evolutionary mechanisms linked to viviparity in insects and beyond.</title>
        <authorList>
            <person name="Fouks B."/>
            <person name="Harrison M.C."/>
            <person name="Mikhailova A.A."/>
            <person name="Marchal E."/>
            <person name="English S."/>
            <person name="Carruthers M."/>
            <person name="Jennings E.C."/>
            <person name="Chiamaka E.L."/>
            <person name="Frigard R.A."/>
            <person name="Pippel M."/>
            <person name="Attardo G.M."/>
            <person name="Benoit J.B."/>
            <person name="Bornberg-Bauer E."/>
            <person name="Tobe S.S."/>
        </authorList>
    </citation>
    <scope>NUCLEOTIDE SEQUENCE</scope>
    <source>
        <strain evidence="14">Stay&amp;Tobe</strain>
    </source>
</reference>
<dbReference type="PANTHER" id="PTHR10030:SF37">
    <property type="entry name" value="ALPHA-L-FUCOSIDASE-RELATED"/>
    <property type="match status" value="1"/>
</dbReference>
<dbReference type="GO" id="GO:0004560">
    <property type="term" value="F:alpha-L-fucosidase activity"/>
    <property type="evidence" value="ECO:0007669"/>
    <property type="project" value="UniProtKB-EC"/>
</dbReference>
<evidence type="ECO:0000256" key="8">
    <source>
        <dbReference type="ARBA" id="ARBA00023180"/>
    </source>
</evidence>
<dbReference type="GO" id="GO:0005764">
    <property type="term" value="C:lysosome"/>
    <property type="evidence" value="ECO:0007669"/>
    <property type="project" value="TreeGrafter"/>
</dbReference>
<feature type="domain" description="Glycoside hydrolase family 29 N-terminal" evidence="12">
    <location>
        <begin position="53"/>
        <end position="390"/>
    </location>
</feature>
<evidence type="ECO:0000256" key="4">
    <source>
        <dbReference type="ARBA" id="ARBA00007951"/>
    </source>
</evidence>
<feature type="domain" description="Alpha-L-fucosidase C-terminal" evidence="13">
    <location>
        <begin position="401"/>
        <end position="486"/>
    </location>
</feature>
<dbReference type="PROSITE" id="PS00385">
    <property type="entry name" value="ALPHA_L_FUCOSIDASE"/>
    <property type="match status" value="2"/>
</dbReference>
<dbReference type="Pfam" id="PF01120">
    <property type="entry name" value="Alpha_L_fucos"/>
    <property type="match status" value="3"/>
</dbReference>
<feature type="non-terminal residue" evidence="14">
    <location>
        <position position="1297"/>
    </location>
</feature>
<feature type="domain" description="Alpha-L-fucosidase C-terminal" evidence="13">
    <location>
        <begin position="870"/>
        <end position="955"/>
    </location>
</feature>
<sequence length="1297" mass="150663">LLYILPQCVSYALSILTGLNNNTFKIVTLNKALILKITNKSIKENFRLIILNYAESHAQYNATWESLDSRPLPDWYDDSKFGIFIHWGIYSVPSFGSEWFWFYWRYNVSNYVDFMTKNYPPNFTYQEFGPSFTAEFFNPEEWAELFQSSGAKYVVLTSKHHDGYTLWPSTTAFGWNSMDVGPRRDLVGDLANAIRSKTNLKFGLYHSLYEWVNPLYIEDKSNKYETQYFVDEKTMPELYELVEKYQPEVVWSDGEWDASDVYWKSKEFIAWLYNDSPVKDTVVVNDRWGKGNIGRHGDFYSYTDRYNPGVLKGHKWENCMTIDAKSWGFRRNAKLSDYISTDELIQILIETVSCGGNLLMNVGPTKEGIITPIYEERLREMGDWLKVNGEAIYSSKPWIYQKDTVTPGVWYTSNGADGTIVYAIVLDWPTNGTIALGAPILTEETSTTFLGYDQPLVWENVEDVIQVEFPNKANIISEWAWVLKFTNITFFLIKSIHAIIIRKLPDEVSDLEDFDHVFGTIITLSAVGSYSQYTASWESLDTRPLPEWYDEAKFGIFIHWGVYSVPSFGTEWFWYNWHKNNYTDYVEFMKKNYPPNFTYQDFGRDFTAEFFNPEDWADIFQSSGAKYVVLTSKHHDGYTLWPSSTSFSWNSMDVGPKRDLIGDLAQAIRSNTDLKFGLYHSLYEWYNPLYLQDQANNCTTQMFVNQKTMPDYTAAIEKYEPEVIWSDGEWEATDDYWQSKEFIAWLYNESPVRETIVVNDRWGTGDLGKHGDFYTYSDRYNPGYLLEHKWENCMTVDSHSWGYRRNAKLSDYLSMDTLIETLAQTVSCGENLKYEEGMIMPIYEERLRGMGNWLNINGEAIYSSKPWTYQNDTLAPGVWYTKNATEETTIYAIVLDWPTGDNITLEAPKLAEEASLTILGHNTPLVWAAADNGIQITFPNKAEVTSEWAWVLKLTNCNDVGMRILDETVNGDRTMVSNDYCAANYALLRKGGRWTDETWVCKGVKNYEGGNTVSRVLCQTNGTIITLSAVGSYSQYTASWESLDARPLPEWYDEAKFGIFIHWGVFSVPSFGSEWFWYYLHNNYTDYVEFMKKNYPPNFTYQDFGRDFTAEFFNPEDWADIFQSSGAKYVVLTSKHHEGYTLWPSSTSFSWNAMDVGSKRDLIGDLAQAIRSKTDLKFGLYHSLFEWYNPLYLQDQANNYTTQVFVNQKTMPELYDLIEKYEPEVIWSDGDADASDDYWKSKEFLAWLYNESPVRETVVVNDRWGKDDSGKHGDFYTYSDRYNPGHSFVLVLMFSHT</sequence>
<accession>A0AAD8EKC0</accession>
<organism evidence="14 15">
    <name type="scientific">Diploptera punctata</name>
    <name type="common">Pacific beetle cockroach</name>
    <dbReference type="NCBI Taxonomy" id="6984"/>
    <lineage>
        <taxon>Eukaryota</taxon>
        <taxon>Metazoa</taxon>
        <taxon>Ecdysozoa</taxon>
        <taxon>Arthropoda</taxon>
        <taxon>Hexapoda</taxon>
        <taxon>Insecta</taxon>
        <taxon>Pterygota</taxon>
        <taxon>Neoptera</taxon>
        <taxon>Polyneoptera</taxon>
        <taxon>Dictyoptera</taxon>
        <taxon>Blattodea</taxon>
        <taxon>Blaberoidea</taxon>
        <taxon>Blaberidae</taxon>
        <taxon>Diplopterinae</taxon>
        <taxon>Diploptera</taxon>
    </lineage>
</organism>
<dbReference type="GO" id="GO:0006004">
    <property type="term" value="P:fucose metabolic process"/>
    <property type="evidence" value="ECO:0007669"/>
    <property type="project" value="InterPro"/>
</dbReference>
<comment type="caution">
    <text evidence="14">The sequence shown here is derived from an EMBL/GenBank/DDBJ whole genome shotgun (WGS) entry which is preliminary data.</text>
</comment>
<gene>
    <name evidence="14" type="ORF">L9F63_015602</name>
</gene>
<dbReference type="Pfam" id="PF16757">
    <property type="entry name" value="Fucosidase_C"/>
    <property type="match status" value="2"/>
</dbReference>
<dbReference type="InterPro" id="IPR018526">
    <property type="entry name" value="Glyco_hydro_29_CS"/>
</dbReference>
<dbReference type="EC" id="3.2.1.51" evidence="5"/>
<proteinExistence type="inferred from homology"/>